<feature type="region of interest" description="Disordered" evidence="3">
    <location>
        <begin position="773"/>
        <end position="872"/>
    </location>
</feature>
<organism evidence="5">
    <name type="scientific">Naegleria gruberi</name>
    <name type="common">Amoeba</name>
    <dbReference type="NCBI Taxonomy" id="5762"/>
    <lineage>
        <taxon>Eukaryota</taxon>
        <taxon>Discoba</taxon>
        <taxon>Heterolobosea</taxon>
        <taxon>Tetramitia</taxon>
        <taxon>Eutetramitia</taxon>
        <taxon>Vahlkampfiidae</taxon>
        <taxon>Naegleria</taxon>
    </lineage>
</organism>
<dbReference type="PANTHER" id="PTHR22715:SF0">
    <property type="entry name" value="TRANSFORMING GROWTH FACTOR BETA REGULATOR 1"/>
    <property type="match status" value="1"/>
</dbReference>
<dbReference type="GO" id="GO:0051726">
    <property type="term" value="P:regulation of cell cycle"/>
    <property type="evidence" value="ECO:0007669"/>
    <property type="project" value="TreeGrafter"/>
</dbReference>
<proteinExistence type="predicted"/>
<feature type="region of interest" description="Disordered" evidence="3">
    <location>
        <begin position="918"/>
        <end position="962"/>
    </location>
</feature>
<feature type="compositionally biased region" description="Basic and acidic residues" evidence="3">
    <location>
        <begin position="859"/>
        <end position="872"/>
    </location>
</feature>
<dbReference type="SMART" id="SM00542">
    <property type="entry name" value="FYRC"/>
    <property type="match status" value="1"/>
</dbReference>
<dbReference type="GO" id="GO:0005634">
    <property type="term" value="C:nucleus"/>
    <property type="evidence" value="ECO:0007669"/>
    <property type="project" value="UniProtKB-SubCell"/>
</dbReference>
<evidence type="ECO:0000256" key="2">
    <source>
        <dbReference type="ARBA" id="ARBA00023242"/>
    </source>
</evidence>
<feature type="compositionally biased region" description="Basic residues" evidence="3">
    <location>
        <begin position="948"/>
        <end position="962"/>
    </location>
</feature>
<name>D2V2P6_NAEGR</name>
<feature type="compositionally biased region" description="Polar residues" evidence="3">
    <location>
        <begin position="838"/>
        <end position="847"/>
    </location>
</feature>
<dbReference type="PROSITE" id="PS51543">
    <property type="entry name" value="FYRC"/>
    <property type="match status" value="1"/>
</dbReference>
<dbReference type="InterPro" id="IPR003889">
    <property type="entry name" value="FYrich_C"/>
</dbReference>
<sequence>MVNDILPEEAGICLGLQHHGSEILMTNDWSWEQQTFLSVCSINLHLIDLTNNKISNKLSTELDNLYGTSAEIEKKTTPSPYPTTKQLEQLCQNIFSCLFSHGDIKAKEKSQLNINYSFKVIFITKCVSTPGIDNELKRNFILPLASIFEKQFELFKNEVRNFMSQPLDSGSAFTVLENQRKAQLYKLFSTFDEEELRKVTCTLDLIEPLVENFLIEACPDIDPNQPLKFNCSSLTPNLPLESLSTEPISSLLRTTRPVENTRFWQVERDSMERVIREKIAQKQYGLILISVQGIPMRDACSEGTNNYDVLLACKGLTVDIIQDVSVSSGSINLRWVRADPKRSIEHLYTTKSVHRITPMTPYTLPTVCLMRHLSTKKPVALIYESEYNLAHNHSPTHLILQHGHDVYLHVLHLNKVFQPYTDIIQNEENNLRYRTHEFIDIVNNHLLRVNVKRDLAREGTTIQETEKESLITLMKHNNCVYSVPSSIERGTRYFPLAADDSSVLFCENAREIYATLFSKIITPLMDILLRKAPEYVNDQDKIYVEKLLESLFEFSRGNDEQLIPELKNDHTKRWNSYRKIWGELRAFFLTIGYKEFTAVMDRLWPQFLYDKQQQGDDSTGRRAKRVVEVQRDRYGAVIFPIPLGALTVLSLGKVIYDRPNYHTDKYIWPVGYKSTRYYTSVKDTNRRCLYTCEIKDGGESPIFVLSSDDNPNDIIEAPSATAAWTAIVKQINKIKSEESGKRVFTNVSGPEYFGLAHPTIMKLISQLPNAEKINRPNYAPNQPVKTESSINDPNASSDDENITPPSANMTPSASSLHPSVSQTSLSSQLQQATPTLSASPETNNGDAQTPDLARKRAKRNEQVHYERDTTRSEIQKVSWLPNMNLAQFCENRSNKLVAKPMDGENEGEKGLYSYLNLNNANDRSSNQQGSSSNANHQQGSSNHYGSNRNRKYGQKRKFALYQ</sequence>
<feature type="compositionally biased region" description="Low complexity" evidence="3">
    <location>
        <begin position="814"/>
        <end position="837"/>
    </location>
</feature>
<dbReference type="PANTHER" id="PTHR22715">
    <property type="entry name" value="TRANSFORMING GROWTH FACTOR BETA REGULATED GENE 1"/>
    <property type="match status" value="1"/>
</dbReference>
<dbReference type="VEuPathDB" id="AmoebaDB:NAEGRDRAFT_63072"/>
<comment type="subcellular location">
    <subcellularLocation>
        <location evidence="1">Nucleus</location>
    </subcellularLocation>
</comment>
<dbReference type="OrthoDB" id="285793at2759"/>
<dbReference type="InParanoid" id="D2V2P6"/>
<keyword evidence="2" id="KW-0539">Nucleus</keyword>
<evidence type="ECO:0000256" key="3">
    <source>
        <dbReference type="SAM" id="MobiDB-lite"/>
    </source>
</evidence>
<dbReference type="PROSITE" id="PS51542">
    <property type="entry name" value="FYRN"/>
    <property type="match status" value="1"/>
</dbReference>
<reference evidence="4 5" key="1">
    <citation type="journal article" date="2010" name="Cell">
        <title>The genome of Naegleria gruberi illuminates early eukaryotic versatility.</title>
        <authorList>
            <person name="Fritz-Laylin L.K."/>
            <person name="Prochnik S.E."/>
            <person name="Ginger M.L."/>
            <person name="Dacks J.B."/>
            <person name="Carpenter M.L."/>
            <person name="Field M.C."/>
            <person name="Kuo A."/>
            <person name="Paredez A."/>
            <person name="Chapman J."/>
            <person name="Pham J."/>
            <person name="Shu S."/>
            <person name="Neupane R."/>
            <person name="Cipriano M."/>
            <person name="Mancuso J."/>
            <person name="Tu H."/>
            <person name="Salamov A."/>
            <person name="Lindquist E."/>
            <person name="Shapiro H."/>
            <person name="Lucas S."/>
            <person name="Grigoriev I.V."/>
            <person name="Cande W.Z."/>
            <person name="Fulton C."/>
            <person name="Rokhsar D.S."/>
            <person name="Dawson S.C."/>
        </authorList>
    </citation>
    <scope>NUCLEOTIDE SEQUENCE [LARGE SCALE GENOMIC DNA]</scope>
    <source>
        <strain evidence="4 5">NEG-M</strain>
    </source>
</reference>
<dbReference type="SMART" id="SM00541">
    <property type="entry name" value="FYRN"/>
    <property type="match status" value="1"/>
</dbReference>
<dbReference type="GeneID" id="8849953"/>
<dbReference type="Gene3D" id="3.30.160.360">
    <property type="match status" value="1"/>
</dbReference>
<dbReference type="RefSeq" id="XP_002681675.1">
    <property type="nucleotide sequence ID" value="XM_002681629.1"/>
</dbReference>
<keyword evidence="5" id="KW-1185">Reference proteome</keyword>
<protein>
    <submittedName>
        <fullName evidence="4">Predicted protein</fullName>
    </submittedName>
</protein>
<feature type="compositionally biased region" description="Low complexity" evidence="3">
    <location>
        <begin position="924"/>
        <end position="943"/>
    </location>
</feature>
<feature type="compositionally biased region" description="Polar residues" evidence="3">
    <location>
        <begin position="803"/>
        <end position="813"/>
    </location>
</feature>
<dbReference type="Proteomes" id="UP000006671">
    <property type="component" value="Unassembled WGS sequence"/>
</dbReference>
<dbReference type="STRING" id="5762.D2V2P6"/>
<dbReference type="AlphaFoldDB" id="D2V2P6"/>
<evidence type="ECO:0000313" key="5">
    <source>
        <dbReference type="Proteomes" id="UP000006671"/>
    </source>
</evidence>
<dbReference type="KEGG" id="ngr:NAEGRDRAFT_63072"/>
<gene>
    <name evidence="4" type="ORF">NAEGRDRAFT_63072</name>
</gene>
<dbReference type="eggNOG" id="KOG4443">
    <property type="taxonomic scope" value="Eukaryota"/>
</dbReference>
<dbReference type="OMA" id="AHPTIMK"/>
<dbReference type="InterPro" id="IPR003888">
    <property type="entry name" value="FYrich_N"/>
</dbReference>
<dbReference type="Pfam" id="PF05964">
    <property type="entry name" value="FYRN"/>
    <property type="match status" value="1"/>
</dbReference>
<dbReference type="Pfam" id="PF05965">
    <property type="entry name" value="FYRC"/>
    <property type="match status" value="1"/>
</dbReference>
<evidence type="ECO:0000256" key="1">
    <source>
        <dbReference type="ARBA" id="ARBA00004123"/>
    </source>
</evidence>
<feature type="compositionally biased region" description="Polar residues" evidence="3">
    <location>
        <begin position="779"/>
        <end position="796"/>
    </location>
</feature>
<accession>D2V2P6</accession>
<dbReference type="EMBL" id="GG738849">
    <property type="protein sequence ID" value="EFC48931.1"/>
    <property type="molecule type" value="Genomic_DNA"/>
</dbReference>
<dbReference type="InterPro" id="IPR040092">
    <property type="entry name" value="TBRG1"/>
</dbReference>
<evidence type="ECO:0000313" key="4">
    <source>
        <dbReference type="EMBL" id="EFC48931.1"/>
    </source>
</evidence>